<evidence type="ECO:0000313" key="1">
    <source>
        <dbReference type="EMBL" id="KEZ17148.1"/>
    </source>
</evidence>
<reference evidence="1 2" key="1">
    <citation type="submission" date="2014-03" db="EMBL/GenBank/DDBJ databases">
        <title>Genome sequence of Sphingobium yanoikuyae B1.</title>
        <authorList>
            <person name="Gan H.M."/>
            <person name="Gan H.Y."/>
            <person name="Savka M.A."/>
        </authorList>
    </citation>
    <scope>NUCLEOTIDE SEQUENCE [LARGE SCALE GENOMIC DNA]</scope>
    <source>
        <strain evidence="1 2">B1</strain>
    </source>
</reference>
<dbReference type="PATRIC" id="fig|13690.10.peg.3734"/>
<gene>
    <name evidence="1" type="ORF">CP98_03646</name>
</gene>
<dbReference type="InterPro" id="IPR012334">
    <property type="entry name" value="Pectin_lyas_fold"/>
</dbReference>
<dbReference type="Gene3D" id="2.160.20.10">
    <property type="entry name" value="Single-stranded right-handed beta-helix, Pectin lyase-like"/>
    <property type="match status" value="1"/>
</dbReference>
<evidence type="ECO:0000313" key="2">
    <source>
        <dbReference type="Proteomes" id="UP000028534"/>
    </source>
</evidence>
<dbReference type="AlphaFoldDB" id="A0A084EGQ6"/>
<dbReference type="RefSeq" id="WP_155276451.1">
    <property type="nucleotide sequence ID" value="NZ_JGVR01000024.1"/>
</dbReference>
<protein>
    <recommendedName>
        <fullName evidence="3">Pectate lyase superfamily protein domain-containing protein</fullName>
    </recommendedName>
</protein>
<evidence type="ECO:0008006" key="3">
    <source>
        <dbReference type="Google" id="ProtNLM"/>
    </source>
</evidence>
<organism evidence="1 2">
    <name type="scientific">Sphingobium yanoikuyae</name>
    <name type="common">Sphingomonas yanoikuyae</name>
    <dbReference type="NCBI Taxonomy" id="13690"/>
    <lineage>
        <taxon>Bacteria</taxon>
        <taxon>Pseudomonadati</taxon>
        <taxon>Pseudomonadota</taxon>
        <taxon>Alphaproteobacteria</taxon>
        <taxon>Sphingomonadales</taxon>
        <taxon>Sphingomonadaceae</taxon>
        <taxon>Sphingobium</taxon>
    </lineage>
</organism>
<proteinExistence type="predicted"/>
<dbReference type="EMBL" id="JGVR01000024">
    <property type="protein sequence ID" value="KEZ17148.1"/>
    <property type="molecule type" value="Genomic_DNA"/>
</dbReference>
<accession>A0A084EGQ6</accession>
<name>A0A084EGQ6_SPHYA</name>
<dbReference type="Proteomes" id="UP000028534">
    <property type="component" value="Unassembled WGS sequence"/>
</dbReference>
<comment type="caution">
    <text evidence="1">The sequence shown here is derived from an EMBL/GenBank/DDBJ whole genome shotgun (WGS) entry which is preliminary data.</text>
</comment>
<sequence length="394" mass="39315">MSRALLLLKIPTDQGAGVVGSKSSQAGSVSRTVAAVLNERHSAMDAGAKGDGATSDFFALQTFGNAYGKVKIVPGGTYNLGGVEWKPPAQDMTMIAGGDVSFPNGLPDLENLVPFQSGPGPIWSQIFASKTYGSSWLGAGNIFQIGSHVTSNVAAAPVVAVFGQGRASAPSSKVWGGNFVAYADNAVSTAIGIELNCGVMAAGGLAYGMVIASAGTGGQPNAAIQIQSNNVASQFVNGLFFRWRATEGLLTGSAIAVGGDTGATCQHLLFAYSIRATGSEIDIPSLVVGATPATVGARLSITAGGSDSVTARVGVDTAADDGNVQIRAKGAGQSQLADGAGNVKVAISSVGLAFHGTPPVAKQTITGSRSSGAALADLLTKLASIGLIIDGTSA</sequence>